<sequence length="146" mass="15290">MSPSLHMKLLSEVSRKDSCVVVVLVLSQVQPGNGSEGCYVVLFQLSAGGLGSVVRLTSQGTAKPHASPQSCRHKATSGVLFWSLLVVAASGDDFSTSFLGCECWFPSSSSISSPPPPPPPLPPHVPPTVFSNFSIMSLCKGCVCKL</sequence>
<evidence type="ECO:0000313" key="2">
    <source>
        <dbReference type="Proteomes" id="UP000324222"/>
    </source>
</evidence>
<dbReference type="EMBL" id="VSRR010000589">
    <property type="protein sequence ID" value="MPC17431.1"/>
    <property type="molecule type" value="Genomic_DNA"/>
</dbReference>
<comment type="caution">
    <text evidence="1">The sequence shown here is derived from an EMBL/GenBank/DDBJ whole genome shotgun (WGS) entry which is preliminary data.</text>
</comment>
<dbReference type="Proteomes" id="UP000324222">
    <property type="component" value="Unassembled WGS sequence"/>
</dbReference>
<evidence type="ECO:0000313" key="1">
    <source>
        <dbReference type="EMBL" id="MPC17431.1"/>
    </source>
</evidence>
<protein>
    <submittedName>
        <fullName evidence="1">Uncharacterized protein</fullName>
    </submittedName>
</protein>
<keyword evidence="2" id="KW-1185">Reference proteome</keyword>
<dbReference type="AlphaFoldDB" id="A0A5B7D828"/>
<gene>
    <name evidence="1" type="ORF">E2C01_010289</name>
</gene>
<name>A0A5B7D828_PORTR</name>
<proteinExistence type="predicted"/>
<reference evidence="1 2" key="1">
    <citation type="submission" date="2019-05" db="EMBL/GenBank/DDBJ databases">
        <title>Another draft genome of Portunus trituberculatus and its Hox gene families provides insights of decapod evolution.</title>
        <authorList>
            <person name="Jeong J.-H."/>
            <person name="Song I."/>
            <person name="Kim S."/>
            <person name="Choi T."/>
            <person name="Kim D."/>
            <person name="Ryu S."/>
            <person name="Kim W."/>
        </authorList>
    </citation>
    <scope>NUCLEOTIDE SEQUENCE [LARGE SCALE GENOMIC DNA]</scope>
    <source>
        <tissue evidence="1">Muscle</tissue>
    </source>
</reference>
<organism evidence="1 2">
    <name type="scientific">Portunus trituberculatus</name>
    <name type="common">Swimming crab</name>
    <name type="synonym">Neptunus trituberculatus</name>
    <dbReference type="NCBI Taxonomy" id="210409"/>
    <lineage>
        <taxon>Eukaryota</taxon>
        <taxon>Metazoa</taxon>
        <taxon>Ecdysozoa</taxon>
        <taxon>Arthropoda</taxon>
        <taxon>Crustacea</taxon>
        <taxon>Multicrustacea</taxon>
        <taxon>Malacostraca</taxon>
        <taxon>Eumalacostraca</taxon>
        <taxon>Eucarida</taxon>
        <taxon>Decapoda</taxon>
        <taxon>Pleocyemata</taxon>
        <taxon>Brachyura</taxon>
        <taxon>Eubrachyura</taxon>
        <taxon>Portunoidea</taxon>
        <taxon>Portunidae</taxon>
        <taxon>Portuninae</taxon>
        <taxon>Portunus</taxon>
    </lineage>
</organism>
<accession>A0A5B7D828</accession>